<keyword evidence="4" id="KW-1185">Reference proteome</keyword>
<comment type="caution">
    <text evidence="3">The sequence shown here is derived from an EMBL/GenBank/DDBJ whole genome shotgun (WGS) entry which is preliminary data.</text>
</comment>
<proteinExistence type="predicted"/>
<name>A0AAD8PZ98_9PEZI</name>
<feature type="chain" id="PRO_5041920047" description="DUF7143 domain-containing protein" evidence="1">
    <location>
        <begin position="18"/>
        <end position="190"/>
    </location>
</feature>
<dbReference type="InterPro" id="IPR055567">
    <property type="entry name" value="DUF7143"/>
</dbReference>
<dbReference type="Proteomes" id="UP001230504">
    <property type="component" value="Unassembled WGS sequence"/>
</dbReference>
<dbReference type="RefSeq" id="XP_060413895.1">
    <property type="nucleotide sequence ID" value="XM_060554771.1"/>
</dbReference>
<evidence type="ECO:0000313" key="3">
    <source>
        <dbReference type="EMBL" id="KAK1590407.1"/>
    </source>
</evidence>
<reference evidence="3" key="1">
    <citation type="submission" date="2021-06" db="EMBL/GenBank/DDBJ databases">
        <title>Comparative genomics, transcriptomics and evolutionary studies reveal genomic signatures of adaptation to plant cell wall in hemibiotrophic fungi.</title>
        <authorList>
            <consortium name="DOE Joint Genome Institute"/>
            <person name="Baroncelli R."/>
            <person name="Diaz J.F."/>
            <person name="Benocci T."/>
            <person name="Peng M."/>
            <person name="Battaglia E."/>
            <person name="Haridas S."/>
            <person name="Andreopoulos W."/>
            <person name="Labutti K."/>
            <person name="Pangilinan J."/>
            <person name="Floch G.L."/>
            <person name="Makela M.R."/>
            <person name="Henrissat B."/>
            <person name="Grigoriev I.V."/>
            <person name="Crouch J.A."/>
            <person name="De Vries R.P."/>
            <person name="Sukno S.A."/>
            <person name="Thon M.R."/>
        </authorList>
    </citation>
    <scope>NUCLEOTIDE SEQUENCE</scope>
    <source>
        <strain evidence="3">CBS 125086</strain>
    </source>
</reference>
<dbReference type="PANTHER" id="PTHR37592">
    <property type="match status" value="1"/>
</dbReference>
<accession>A0AAD8PZ98</accession>
<protein>
    <recommendedName>
        <fullName evidence="2">DUF7143 domain-containing protein</fullName>
    </recommendedName>
</protein>
<evidence type="ECO:0000313" key="4">
    <source>
        <dbReference type="Proteomes" id="UP001230504"/>
    </source>
</evidence>
<dbReference type="AlphaFoldDB" id="A0AAD8PZ98"/>
<gene>
    <name evidence="3" type="ORF">LY79DRAFT_515930</name>
</gene>
<dbReference type="PANTHER" id="PTHR37592:SF1">
    <property type="match status" value="1"/>
</dbReference>
<feature type="signal peptide" evidence="1">
    <location>
        <begin position="1"/>
        <end position="17"/>
    </location>
</feature>
<organism evidence="3 4">
    <name type="scientific">Colletotrichum navitas</name>
    <dbReference type="NCBI Taxonomy" id="681940"/>
    <lineage>
        <taxon>Eukaryota</taxon>
        <taxon>Fungi</taxon>
        <taxon>Dikarya</taxon>
        <taxon>Ascomycota</taxon>
        <taxon>Pezizomycotina</taxon>
        <taxon>Sordariomycetes</taxon>
        <taxon>Hypocreomycetidae</taxon>
        <taxon>Glomerellales</taxon>
        <taxon>Glomerellaceae</taxon>
        <taxon>Colletotrichum</taxon>
        <taxon>Colletotrichum graminicola species complex</taxon>
    </lineage>
</organism>
<dbReference type="EMBL" id="JAHLJV010000031">
    <property type="protein sequence ID" value="KAK1590407.1"/>
    <property type="molecule type" value="Genomic_DNA"/>
</dbReference>
<sequence length="190" mass="19748">MQLSFVVLAASVGAALAAPSLDARQNACFVVGNTVLPKEVSDAAASLANKVTCDATKKTISGVPDVDAGGVKFSSINFADSSQTPLAFALDKFATKEPLADNDLATFQNQVNAYTATEAGIRSVNGNFAAIKIPKFFLAMQISRIQTAQGNPPAAAGQQVDHLRDKVLKNAPREAKALLDQVTALAAKTS</sequence>
<dbReference type="Pfam" id="PF23631">
    <property type="entry name" value="DUF7143"/>
    <property type="match status" value="1"/>
</dbReference>
<evidence type="ECO:0000256" key="1">
    <source>
        <dbReference type="SAM" id="SignalP"/>
    </source>
</evidence>
<evidence type="ECO:0000259" key="2">
    <source>
        <dbReference type="Pfam" id="PF23631"/>
    </source>
</evidence>
<feature type="domain" description="DUF7143" evidence="2">
    <location>
        <begin position="30"/>
        <end position="189"/>
    </location>
</feature>
<dbReference type="GeneID" id="85439011"/>
<keyword evidence="1" id="KW-0732">Signal</keyword>